<evidence type="ECO:0000313" key="10">
    <source>
        <dbReference type="Ensembl" id="ENSLLEP00000005171.1"/>
    </source>
</evidence>
<name>A0A8C5M0G9_9ANUR</name>
<evidence type="ECO:0000256" key="7">
    <source>
        <dbReference type="RuleBase" id="RU367011"/>
    </source>
</evidence>
<evidence type="ECO:0000256" key="3">
    <source>
        <dbReference type="ARBA" id="ARBA00022723"/>
    </source>
</evidence>
<keyword evidence="6 7" id="KW-0456">Lyase</keyword>
<dbReference type="PROSITE" id="PS51144">
    <property type="entry name" value="ALPHA_CA_2"/>
    <property type="match status" value="1"/>
</dbReference>
<keyword evidence="5" id="KW-0325">Glycoprotein</keyword>
<protein>
    <recommendedName>
        <fullName evidence="2 7">Carbonic anhydrase</fullName>
        <ecNumber evidence="2 7">4.2.1.1</ecNumber>
    </recommendedName>
</protein>
<reference evidence="10" key="1">
    <citation type="submission" date="2025-08" db="UniProtKB">
        <authorList>
            <consortium name="Ensembl"/>
        </authorList>
    </citation>
    <scope>IDENTIFICATION</scope>
</reference>
<feature type="compositionally biased region" description="Basic and acidic residues" evidence="8">
    <location>
        <begin position="327"/>
        <end position="339"/>
    </location>
</feature>
<dbReference type="PANTHER" id="PTHR18952:SF18">
    <property type="entry name" value="CARBONIC ANHYDRASE 9"/>
    <property type="match status" value="1"/>
</dbReference>
<evidence type="ECO:0000313" key="11">
    <source>
        <dbReference type="Proteomes" id="UP000694569"/>
    </source>
</evidence>
<proteinExistence type="inferred from homology"/>
<dbReference type="Ensembl" id="ENSLLET00000005397.1">
    <property type="protein sequence ID" value="ENSLLEP00000005171.1"/>
    <property type="gene ID" value="ENSLLEG00000003304.1"/>
</dbReference>
<accession>A0A8C5M0G9</accession>
<reference evidence="10" key="2">
    <citation type="submission" date="2025-09" db="UniProtKB">
        <authorList>
            <consortium name="Ensembl"/>
        </authorList>
    </citation>
    <scope>IDENTIFICATION</scope>
</reference>
<dbReference type="GO" id="GO:0008270">
    <property type="term" value="F:zinc ion binding"/>
    <property type="evidence" value="ECO:0007669"/>
    <property type="project" value="UniProtKB-UniRule"/>
</dbReference>
<comment type="cofactor">
    <cofactor evidence="7">
        <name>Zn(2+)</name>
        <dbReference type="ChEBI" id="CHEBI:29105"/>
    </cofactor>
</comment>
<dbReference type="InterPro" id="IPR036398">
    <property type="entry name" value="CA_dom_sf"/>
</dbReference>
<dbReference type="GO" id="GO:0004089">
    <property type="term" value="F:carbonate dehydratase activity"/>
    <property type="evidence" value="ECO:0007669"/>
    <property type="project" value="UniProtKB-UniRule"/>
</dbReference>
<feature type="domain" description="Alpha-carbonic anhydrase" evidence="9">
    <location>
        <begin position="50"/>
        <end position="307"/>
    </location>
</feature>
<evidence type="ECO:0000256" key="4">
    <source>
        <dbReference type="ARBA" id="ARBA00022833"/>
    </source>
</evidence>
<comment type="catalytic activity">
    <reaction evidence="7">
        <text>hydrogencarbonate + H(+) = CO2 + H2O</text>
        <dbReference type="Rhea" id="RHEA:10748"/>
        <dbReference type="ChEBI" id="CHEBI:15377"/>
        <dbReference type="ChEBI" id="CHEBI:15378"/>
        <dbReference type="ChEBI" id="CHEBI:16526"/>
        <dbReference type="ChEBI" id="CHEBI:17544"/>
        <dbReference type="EC" id="4.2.1.1"/>
    </reaction>
</comment>
<evidence type="ECO:0000256" key="1">
    <source>
        <dbReference type="ARBA" id="ARBA00010718"/>
    </source>
</evidence>
<organism evidence="10 11">
    <name type="scientific">Leptobrachium leishanense</name>
    <name type="common">Leishan spiny toad</name>
    <dbReference type="NCBI Taxonomy" id="445787"/>
    <lineage>
        <taxon>Eukaryota</taxon>
        <taxon>Metazoa</taxon>
        <taxon>Chordata</taxon>
        <taxon>Craniata</taxon>
        <taxon>Vertebrata</taxon>
        <taxon>Euteleostomi</taxon>
        <taxon>Amphibia</taxon>
        <taxon>Batrachia</taxon>
        <taxon>Anura</taxon>
        <taxon>Pelobatoidea</taxon>
        <taxon>Megophryidae</taxon>
        <taxon>Leptobrachium</taxon>
    </lineage>
</organism>
<evidence type="ECO:0000256" key="2">
    <source>
        <dbReference type="ARBA" id="ARBA00012925"/>
    </source>
</evidence>
<dbReference type="OrthoDB" id="429145at2759"/>
<evidence type="ECO:0000256" key="8">
    <source>
        <dbReference type="SAM" id="MobiDB-lite"/>
    </source>
</evidence>
<dbReference type="GeneTree" id="ENSGT00940000156893"/>
<dbReference type="InterPro" id="IPR018338">
    <property type="entry name" value="Carbonic_anhydrase_a-class_CS"/>
</dbReference>
<dbReference type="InterPro" id="IPR001148">
    <property type="entry name" value="CA_dom"/>
</dbReference>
<comment type="similarity">
    <text evidence="1 7">Belongs to the alpha-carbonic anhydrase family.</text>
</comment>
<dbReference type="SMART" id="SM01057">
    <property type="entry name" value="Carb_anhydrase"/>
    <property type="match status" value="1"/>
</dbReference>
<feature type="region of interest" description="Disordered" evidence="8">
    <location>
        <begin position="313"/>
        <end position="345"/>
    </location>
</feature>
<dbReference type="AlphaFoldDB" id="A0A8C5M0G9"/>
<evidence type="ECO:0000256" key="6">
    <source>
        <dbReference type="ARBA" id="ARBA00023239"/>
    </source>
</evidence>
<dbReference type="PROSITE" id="PS00162">
    <property type="entry name" value="ALPHA_CA_1"/>
    <property type="match status" value="1"/>
</dbReference>
<dbReference type="EC" id="4.2.1.1" evidence="2 7"/>
<comment type="function">
    <text evidence="7">Reversible hydration of carbon dioxide.</text>
</comment>
<dbReference type="SUPFAM" id="SSF51069">
    <property type="entry name" value="Carbonic anhydrase"/>
    <property type="match status" value="1"/>
</dbReference>
<evidence type="ECO:0000256" key="5">
    <source>
        <dbReference type="ARBA" id="ARBA00023180"/>
    </source>
</evidence>
<keyword evidence="4 7" id="KW-0862">Zinc</keyword>
<dbReference type="InterPro" id="IPR023561">
    <property type="entry name" value="Carbonic_anhydrase_a-class"/>
</dbReference>
<keyword evidence="3 7" id="KW-0479">Metal-binding</keyword>
<dbReference type="Proteomes" id="UP000694569">
    <property type="component" value="Unplaced"/>
</dbReference>
<keyword evidence="11" id="KW-1185">Reference proteome</keyword>
<dbReference type="GO" id="GO:0005886">
    <property type="term" value="C:plasma membrane"/>
    <property type="evidence" value="ECO:0007669"/>
    <property type="project" value="TreeGrafter"/>
</dbReference>
<dbReference type="Pfam" id="PF00194">
    <property type="entry name" value="Carb_anhydrase"/>
    <property type="match status" value="1"/>
</dbReference>
<dbReference type="FunFam" id="3.10.200.10:FF:000003">
    <property type="entry name" value="Carbonic anhydrase 12"/>
    <property type="match status" value="1"/>
</dbReference>
<dbReference type="PANTHER" id="PTHR18952">
    <property type="entry name" value="CARBONIC ANHYDRASE"/>
    <property type="match status" value="1"/>
</dbReference>
<evidence type="ECO:0000259" key="9">
    <source>
        <dbReference type="PROSITE" id="PS51144"/>
    </source>
</evidence>
<feature type="region of interest" description="Disordered" evidence="8">
    <location>
        <begin position="1"/>
        <end position="50"/>
    </location>
</feature>
<dbReference type="Gene3D" id="3.10.200.10">
    <property type="entry name" value="Alpha carbonic anhydrase"/>
    <property type="match status" value="1"/>
</dbReference>
<sequence>MTMLVPAPSDAAQPFPSAGSRPAPGKGPCPDPPGSAAGAEDMTTPRRPRERITAAGPDLQMDESEWKVHFPDCGSSEQSPINVETSAVLYDASLKPIRLSGYSVMSAASLKLKNNGHTVVLDLPDSLLVFEGLPQTFRAAQLHFHWGSTDSPGSEHTVNGQRFRGEIHVVHYSAEYDSFSDAVRRPGGLAVLAAFIQEGLEENTNYEQLLSYLDNVTLEGKSAEIPPFDVRGLLPRTLDRYYRYNGSLTTPPCFQSVNWTIFNQTISLSEKQLSTLEDTLHSDHDHVLQMNFRLPQSLNGRLVLSSFRESVTGRRAPPAAPATVTAPHKDPSNDSDRGNKARGVIQGAPHHLTYPLYRELPIT</sequence>